<evidence type="ECO:0000256" key="1">
    <source>
        <dbReference type="ARBA" id="ARBA00004651"/>
    </source>
</evidence>
<dbReference type="EMBL" id="LOCO01000024">
    <property type="protein sequence ID" value="KXO07327.1"/>
    <property type="molecule type" value="Genomic_DNA"/>
</dbReference>
<sequence length="116" mass="12369">MTSALLYAFAGVALCGIGLFGFLRLQHLLRKLMAFNLIGSGVFLIMVGLAQRNGQPDPVPQALVLTGIVVAIAATALAVVLIRRYYHLSGQTTLAEPARENARPKARAVNREGAPE</sequence>
<dbReference type="AlphaFoldDB" id="A0A137S4H1"/>
<evidence type="ECO:0000313" key="10">
    <source>
        <dbReference type="Proteomes" id="UP000070282"/>
    </source>
</evidence>
<organism evidence="9 10">
    <name type="scientific">Marinobacter excellens LAMA 842</name>
    <dbReference type="NCBI Taxonomy" id="1306954"/>
    <lineage>
        <taxon>Bacteria</taxon>
        <taxon>Pseudomonadati</taxon>
        <taxon>Pseudomonadota</taxon>
        <taxon>Gammaproteobacteria</taxon>
        <taxon>Pseudomonadales</taxon>
        <taxon>Marinobacteraceae</taxon>
        <taxon>Marinobacter</taxon>
    </lineage>
</organism>
<evidence type="ECO:0000256" key="8">
    <source>
        <dbReference type="SAM" id="Phobius"/>
    </source>
</evidence>
<comment type="caution">
    <text evidence="9">The sequence shown here is derived from an EMBL/GenBank/DDBJ whole genome shotgun (WGS) entry which is preliminary data.</text>
</comment>
<keyword evidence="6 8" id="KW-0472">Membrane</keyword>
<comment type="subcellular location">
    <subcellularLocation>
        <location evidence="1">Cell membrane</location>
        <topology evidence="1">Multi-pass membrane protein</topology>
    </subcellularLocation>
</comment>
<evidence type="ECO:0000256" key="3">
    <source>
        <dbReference type="ARBA" id="ARBA00022475"/>
    </source>
</evidence>
<dbReference type="InterPro" id="IPR050601">
    <property type="entry name" value="CPA3_antiporter_subunitC"/>
</dbReference>
<comment type="similarity">
    <text evidence="2">Belongs to the CPA3 antiporters (TC 2.A.63) subunit C family.</text>
</comment>
<keyword evidence="4 8" id="KW-0812">Transmembrane</keyword>
<dbReference type="InterPro" id="IPR039428">
    <property type="entry name" value="NUOK/Mnh_C1-like"/>
</dbReference>
<evidence type="ECO:0000256" key="5">
    <source>
        <dbReference type="ARBA" id="ARBA00022989"/>
    </source>
</evidence>
<evidence type="ECO:0000313" key="9">
    <source>
        <dbReference type="EMBL" id="KXO07327.1"/>
    </source>
</evidence>
<dbReference type="RefSeq" id="WP_082780619.1">
    <property type="nucleotide sequence ID" value="NZ_LOCO01000024.1"/>
</dbReference>
<dbReference type="Gene3D" id="1.10.287.3510">
    <property type="match status" value="1"/>
</dbReference>
<dbReference type="PANTHER" id="PTHR34583">
    <property type="entry name" value="ANTIPORTER SUBUNIT MNHC2-RELATED"/>
    <property type="match status" value="1"/>
</dbReference>
<dbReference type="Proteomes" id="UP000070282">
    <property type="component" value="Unassembled WGS sequence"/>
</dbReference>
<feature type="transmembrane region" description="Helical" evidence="8">
    <location>
        <begin position="6"/>
        <end position="25"/>
    </location>
</feature>
<evidence type="ECO:0000256" key="7">
    <source>
        <dbReference type="SAM" id="MobiDB-lite"/>
    </source>
</evidence>
<dbReference type="GO" id="GO:0005886">
    <property type="term" value="C:plasma membrane"/>
    <property type="evidence" value="ECO:0007669"/>
    <property type="project" value="UniProtKB-SubCell"/>
</dbReference>
<evidence type="ECO:0000256" key="4">
    <source>
        <dbReference type="ARBA" id="ARBA00022692"/>
    </source>
</evidence>
<gene>
    <name evidence="9" type="ORF">J122_3413</name>
</gene>
<protein>
    <submittedName>
        <fullName evidence="9">Putative, Na(+) H(+) antiporter subunit C</fullName>
    </submittedName>
</protein>
<dbReference type="PANTHER" id="PTHR34583:SF2">
    <property type="entry name" value="ANTIPORTER SUBUNIT MNHC2-RELATED"/>
    <property type="match status" value="1"/>
</dbReference>
<evidence type="ECO:0000256" key="6">
    <source>
        <dbReference type="ARBA" id="ARBA00023136"/>
    </source>
</evidence>
<keyword evidence="10" id="KW-1185">Reference proteome</keyword>
<dbReference type="Pfam" id="PF00420">
    <property type="entry name" value="Oxidored_q2"/>
    <property type="match status" value="1"/>
</dbReference>
<proteinExistence type="inferred from homology"/>
<accession>A0A137S4H1</accession>
<dbReference type="PATRIC" id="fig|1306954.6.peg.1982"/>
<keyword evidence="3" id="KW-1003">Cell membrane</keyword>
<feature type="transmembrane region" description="Helical" evidence="8">
    <location>
        <begin position="32"/>
        <end position="50"/>
    </location>
</feature>
<dbReference type="GeneID" id="94724960"/>
<feature type="region of interest" description="Disordered" evidence="7">
    <location>
        <begin position="97"/>
        <end position="116"/>
    </location>
</feature>
<reference evidence="10" key="1">
    <citation type="submission" date="2015-12" db="EMBL/GenBank/DDBJ databases">
        <authorList>
            <person name="Lima A."/>
            <person name="Farahani Zayas N."/>
            <person name="Castro Da Silva M.A."/>
            <person name="Cabral A."/>
            <person name="Pessatti M.L."/>
        </authorList>
    </citation>
    <scope>NUCLEOTIDE SEQUENCE [LARGE SCALE GENOMIC DNA]</scope>
    <source>
        <strain evidence="10">LAMA 842</strain>
    </source>
</reference>
<feature type="transmembrane region" description="Helical" evidence="8">
    <location>
        <begin position="62"/>
        <end position="82"/>
    </location>
</feature>
<keyword evidence="5 8" id="KW-1133">Transmembrane helix</keyword>
<name>A0A137S4H1_9GAMM</name>
<evidence type="ECO:0000256" key="2">
    <source>
        <dbReference type="ARBA" id="ARBA00010388"/>
    </source>
</evidence>